<keyword evidence="3" id="KW-1185">Reference proteome</keyword>
<protein>
    <submittedName>
        <fullName evidence="2">Uncharacterized protein</fullName>
    </submittedName>
</protein>
<dbReference type="AlphaFoldDB" id="U6H0T8"/>
<feature type="compositionally biased region" description="Low complexity" evidence="1">
    <location>
        <begin position="171"/>
        <end position="185"/>
    </location>
</feature>
<gene>
    <name evidence="2" type="ORF">EAH_00015330</name>
</gene>
<sequence length="382" mass="41311">MPAVSPLSAASTKPELPRAIRPPLQYCTPKQWRRMPDGGVSAAPEGDCGSIDARRKLAEEVQLLLRASGSPNATCNIVQLQCRLSEYRGGILDMTEEAALAASALSSSHTEHGEDILMTPELPASQMPHRLLLPDWDKLFDATAGAAPKPARPTGEAVAALVVRQKGQRKAFSNRASSVSSQASVEKSDSTATPRRLSCNELNDSVDSLRQSPPIRPDYLKALQLLHERQRQWRARKSQQRDMDTQSAPESASHTEEALQLAAPPPFRELPPAEAIFSRVTEYLGCLSLDMPMSSEDGEWFREADRMKDPHSIPVASVSGGLLHSTAVISAAESLCTWLLSQGRGAWAAISVVGVAETATAYTGQPHGESDPENIDVSKEVH</sequence>
<accession>U6H0T8</accession>
<feature type="region of interest" description="Disordered" evidence="1">
    <location>
        <begin position="171"/>
        <end position="196"/>
    </location>
</feature>
<feature type="region of interest" description="Disordered" evidence="1">
    <location>
        <begin position="362"/>
        <end position="382"/>
    </location>
</feature>
<evidence type="ECO:0000313" key="2">
    <source>
        <dbReference type="EMBL" id="CDI84379.1"/>
    </source>
</evidence>
<dbReference type="OrthoDB" id="346389at2759"/>
<dbReference type="VEuPathDB" id="ToxoDB:EAH_00015330"/>
<dbReference type="Proteomes" id="UP000018050">
    <property type="component" value="Unassembled WGS sequence"/>
</dbReference>
<evidence type="ECO:0000313" key="3">
    <source>
        <dbReference type="Proteomes" id="UP000018050"/>
    </source>
</evidence>
<organism evidence="2 3">
    <name type="scientific">Eimeria acervulina</name>
    <name type="common">Coccidian parasite</name>
    <dbReference type="NCBI Taxonomy" id="5801"/>
    <lineage>
        <taxon>Eukaryota</taxon>
        <taxon>Sar</taxon>
        <taxon>Alveolata</taxon>
        <taxon>Apicomplexa</taxon>
        <taxon>Conoidasida</taxon>
        <taxon>Coccidia</taxon>
        <taxon>Eucoccidiorida</taxon>
        <taxon>Eimeriorina</taxon>
        <taxon>Eimeriidae</taxon>
        <taxon>Eimeria</taxon>
    </lineage>
</organism>
<dbReference type="EMBL" id="HG673666">
    <property type="protein sequence ID" value="CDI84379.1"/>
    <property type="molecule type" value="Genomic_DNA"/>
</dbReference>
<proteinExistence type="predicted"/>
<feature type="region of interest" description="Disordered" evidence="1">
    <location>
        <begin position="231"/>
        <end position="259"/>
    </location>
</feature>
<dbReference type="GeneID" id="25269603"/>
<evidence type="ECO:0000256" key="1">
    <source>
        <dbReference type="SAM" id="MobiDB-lite"/>
    </source>
</evidence>
<name>U6H0T8_EIMAC</name>
<reference evidence="2" key="2">
    <citation type="submission" date="2013-10" db="EMBL/GenBank/DDBJ databases">
        <authorList>
            <person name="Aslett M."/>
        </authorList>
    </citation>
    <scope>NUCLEOTIDE SEQUENCE</scope>
    <source>
        <strain evidence="2">Houghton</strain>
    </source>
</reference>
<dbReference type="RefSeq" id="XP_013246635.1">
    <property type="nucleotide sequence ID" value="XM_013391181.1"/>
</dbReference>
<reference evidence="2" key="1">
    <citation type="submission" date="2013-10" db="EMBL/GenBank/DDBJ databases">
        <title>Genomic analysis of the causative agents of coccidiosis in chickens.</title>
        <authorList>
            <person name="Reid A.J."/>
            <person name="Blake D."/>
            <person name="Billington K."/>
            <person name="Browne H."/>
            <person name="Dunn M."/>
            <person name="Hung S."/>
            <person name="Kawahara F."/>
            <person name="Miranda-Saavedra D."/>
            <person name="Mourier T."/>
            <person name="Nagra H."/>
            <person name="Otto T.D."/>
            <person name="Rawlings N."/>
            <person name="Sanchez A."/>
            <person name="Sanders M."/>
            <person name="Subramaniam C."/>
            <person name="Tay Y."/>
            <person name="Dear P."/>
            <person name="Doerig C."/>
            <person name="Gruber A."/>
            <person name="Parkinson J."/>
            <person name="Shirley M."/>
            <person name="Wan K.L."/>
            <person name="Berriman M."/>
            <person name="Tomley F."/>
            <person name="Pain A."/>
        </authorList>
    </citation>
    <scope>NUCLEOTIDE SEQUENCE</scope>
    <source>
        <strain evidence="2">Houghton</strain>
    </source>
</reference>